<proteinExistence type="predicted"/>
<evidence type="ECO:0000313" key="3">
    <source>
        <dbReference type="Proteomes" id="UP000001876"/>
    </source>
</evidence>
<dbReference type="OrthoDB" id="69177at2759"/>
<dbReference type="KEGG" id="mpp:MICPUCDRAFT_51954"/>
<protein>
    <submittedName>
        <fullName evidence="2">Predicted protein</fullName>
    </submittedName>
</protein>
<dbReference type="RefSeq" id="XP_003062508.1">
    <property type="nucleotide sequence ID" value="XM_003062462.1"/>
</dbReference>
<sequence>MASGSESESDDLCVVLDADGRVFGAGEGLDYAFRAFDAFAPLVPAGGRSPTSEDENDLTSSSPSTPPSSIDDLVADALLVDSPLAGDAATHWLSARAARAPRCALEELAAAIFAFHTRDLRGPDAFEESSSGVEWWVQARPSLKLHWDKDEELRVATGLWVHPQVSTVTYLTGGGSGGTRQAPTVVFEGVVAGPVARGHGGGGGGDDVTSAGSPRASAMCASYPEAGKHVSFDGRMLHGVLRELADGGGGGGGGRITFLANVWLNHAPRGVKPLPGSILPSLGPPSTGPTPAVAAPRDAAVTTTTVTVSDTDTCASVATASDAFSDERVFGWSGDEFALSDGARRGARAIRDAGSASGTVRVALPPECGVDVFVVENEGVGSAAKKRRAGLP</sequence>
<gene>
    <name evidence="2" type="ORF">MICPUCDRAFT_51954</name>
</gene>
<organism evidence="3">
    <name type="scientific">Micromonas pusilla (strain CCMP1545)</name>
    <name type="common">Picoplanktonic green alga</name>
    <dbReference type="NCBI Taxonomy" id="564608"/>
    <lineage>
        <taxon>Eukaryota</taxon>
        <taxon>Viridiplantae</taxon>
        <taxon>Chlorophyta</taxon>
        <taxon>Mamiellophyceae</taxon>
        <taxon>Mamiellales</taxon>
        <taxon>Mamiellaceae</taxon>
        <taxon>Micromonas</taxon>
    </lineage>
</organism>
<evidence type="ECO:0000256" key="1">
    <source>
        <dbReference type="SAM" id="MobiDB-lite"/>
    </source>
</evidence>
<evidence type="ECO:0000313" key="2">
    <source>
        <dbReference type="EMBL" id="EEH53327.1"/>
    </source>
</evidence>
<dbReference type="Proteomes" id="UP000001876">
    <property type="component" value="Unassembled WGS sequence"/>
</dbReference>
<dbReference type="GeneID" id="9687719"/>
<dbReference type="AlphaFoldDB" id="C1N2X4"/>
<accession>C1N2X4</accession>
<feature type="region of interest" description="Disordered" evidence="1">
    <location>
        <begin position="196"/>
        <end position="215"/>
    </location>
</feature>
<feature type="region of interest" description="Disordered" evidence="1">
    <location>
        <begin position="46"/>
        <end position="69"/>
    </location>
</feature>
<reference evidence="2 3" key="1">
    <citation type="journal article" date="2009" name="Science">
        <title>Green evolution and dynamic adaptations revealed by genomes of the marine picoeukaryotes Micromonas.</title>
        <authorList>
            <person name="Worden A.Z."/>
            <person name="Lee J.H."/>
            <person name="Mock T."/>
            <person name="Rouze P."/>
            <person name="Simmons M.P."/>
            <person name="Aerts A.L."/>
            <person name="Allen A.E."/>
            <person name="Cuvelier M.L."/>
            <person name="Derelle E."/>
            <person name="Everett M.V."/>
            <person name="Foulon E."/>
            <person name="Grimwood J."/>
            <person name="Gundlach H."/>
            <person name="Henrissat B."/>
            <person name="Napoli C."/>
            <person name="McDonald S.M."/>
            <person name="Parker M.S."/>
            <person name="Rombauts S."/>
            <person name="Salamov A."/>
            <person name="Von Dassow P."/>
            <person name="Badger J.H."/>
            <person name="Coutinho P.M."/>
            <person name="Demir E."/>
            <person name="Dubchak I."/>
            <person name="Gentemann C."/>
            <person name="Eikrem W."/>
            <person name="Gready J.E."/>
            <person name="John U."/>
            <person name="Lanier W."/>
            <person name="Lindquist E.A."/>
            <person name="Lucas S."/>
            <person name="Mayer K.F."/>
            <person name="Moreau H."/>
            <person name="Not F."/>
            <person name="Otillar R."/>
            <person name="Panaud O."/>
            <person name="Pangilinan J."/>
            <person name="Paulsen I."/>
            <person name="Piegu B."/>
            <person name="Poliakov A."/>
            <person name="Robbens S."/>
            <person name="Schmutz J."/>
            <person name="Toulza E."/>
            <person name="Wyss T."/>
            <person name="Zelensky A."/>
            <person name="Zhou K."/>
            <person name="Armbrust E.V."/>
            <person name="Bhattacharya D."/>
            <person name="Goodenough U.W."/>
            <person name="Van de Peer Y."/>
            <person name="Grigoriev I.V."/>
        </authorList>
    </citation>
    <scope>NUCLEOTIDE SEQUENCE [LARGE SCALE GENOMIC DNA]</scope>
    <source>
        <strain evidence="2 3">CCMP1545</strain>
    </source>
</reference>
<feature type="compositionally biased region" description="Low complexity" evidence="1">
    <location>
        <begin position="59"/>
        <end position="69"/>
    </location>
</feature>
<name>C1N2X4_MICPC</name>
<dbReference type="OMA" id="SSGVEWW"/>
<keyword evidence="3" id="KW-1185">Reference proteome</keyword>
<dbReference type="EMBL" id="GG663746">
    <property type="protein sequence ID" value="EEH53327.1"/>
    <property type="molecule type" value="Genomic_DNA"/>
</dbReference>